<name>A0ABW3WGN8_9RHOO</name>
<gene>
    <name evidence="2" type="ORF">ACFQ4M_13105</name>
</gene>
<dbReference type="InterPro" id="IPR050491">
    <property type="entry name" value="AmpC-like"/>
</dbReference>
<dbReference type="RefSeq" id="WP_277830584.1">
    <property type="nucleotide sequence ID" value="NZ_JARQZE010000002.1"/>
</dbReference>
<sequence length="349" mass="37881">MAMERYQQQLDDWRERAAVPVAVAAVRLNGATIWIGGSRAGDADDRTLEPREFRFPIYSITKSFTAVCVLRLAQAGLLDVDGPVKRWLDEVPVPATLSISQLLRHTGGLPDYGGLAAYHESVRRTPSTPWTDEQFLSRTMTNGLLFQPGMGWSYSNVGYLLLRRIIERAGGSGFRDCIDQHIVSRLNLRDTFVAESIDDWKVCVPGFGQEVAPDKRVVDIRANYHPGWCAPGVAVSTVEDVTEFYDALFRGELLDAKELELMLRLVRVPGSHPPVVTPSSGMGILADPDGPFGPSYGHGGRGPGYSLEASVLPDTKVGRVSVAVACNSSMGPDVYAAQHGLLQVATAGA</sequence>
<keyword evidence="3" id="KW-1185">Reference proteome</keyword>
<reference evidence="3" key="1">
    <citation type="journal article" date="2019" name="Int. J. Syst. Evol. Microbiol.">
        <title>The Global Catalogue of Microorganisms (GCM) 10K type strain sequencing project: providing services to taxonomists for standard genome sequencing and annotation.</title>
        <authorList>
            <consortium name="The Broad Institute Genomics Platform"/>
            <consortium name="The Broad Institute Genome Sequencing Center for Infectious Disease"/>
            <person name="Wu L."/>
            <person name="Ma J."/>
        </authorList>
    </citation>
    <scope>NUCLEOTIDE SEQUENCE [LARGE SCALE GENOMIC DNA]</scope>
    <source>
        <strain evidence="3">CCUG 48884</strain>
    </source>
</reference>
<dbReference type="GO" id="GO:0016787">
    <property type="term" value="F:hydrolase activity"/>
    <property type="evidence" value="ECO:0007669"/>
    <property type="project" value="UniProtKB-KW"/>
</dbReference>
<dbReference type="SUPFAM" id="SSF56601">
    <property type="entry name" value="beta-lactamase/transpeptidase-like"/>
    <property type="match status" value="1"/>
</dbReference>
<proteinExistence type="predicted"/>
<evidence type="ECO:0000313" key="3">
    <source>
        <dbReference type="Proteomes" id="UP001597158"/>
    </source>
</evidence>
<protein>
    <submittedName>
        <fullName evidence="2">Serine hydrolase domain-containing protein</fullName>
        <ecNumber evidence="2">3.-.-.-</ecNumber>
    </submittedName>
</protein>
<dbReference type="PANTHER" id="PTHR46825">
    <property type="entry name" value="D-ALANYL-D-ALANINE-CARBOXYPEPTIDASE/ENDOPEPTIDASE AMPH"/>
    <property type="match status" value="1"/>
</dbReference>
<dbReference type="Proteomes" id="UP001597158">
    <property type="component" value="Unassembled WGS sequence"/>
</dbReference>
<keyword evidence="2" id="KW-0378">Hydrolase</keyword>
<comment type="caution">
    <text evidence="2">The sequence shown here is derived from an EMBL/GenBank/DDBJ whole genome shotgun (WGS) entry which is preliminary data.</text>
</comment>
<accession>A0ABW3WGN8</accession>
<evidence type="ECO:0000313" key="2">
    <source>
        <dbReference type="EMBL" id="MFD1264520.1"/>
    </source>
</evidence>
<evidence type="ECO:0000259" key="1">
    <source>
        <dbReference type="Pfam" id="PF00144"/>
    </source>
</evidence>
<dbReference type="EMBL" id="JBHTMC010000024">
    <property type="protein sequence ID" value="MFD1264520.1"/>
    <property type="molecule type" value="Genomic_DNA"/>
</dbReference>
<dbReference type="PANTHER" id="PTHR46825:SF7">
    <property type="entry name" value="D-ALANYL-D-ALANINE CARBOXYPEPTIDASE"/>
    <property type="match status" value="1"/>
</dbReference>
<dbReference type="Pfam" id="PF00144">
    <property type="entry name" value="Beta-lactamase"/>
    <property type="match status" value="1"/>
</dbReference>
<dbReference type="EC" id="3.-.-.-" evidence="2"/>
<organism evidence="2 3">
    <name type="scientific">Thauera mechernichensis</name>
    <dbReference type="NCBI Taxonomy" id="82788"/>
    <lineage>
        <taxon>Bacteria</taxon>
        <taxon>Pseudomonadati</taxon>
        <taxon>Pseudomonadota</taxon>
        <taxon>Betaproteobacteria</taxon>
        <taxon>Rhodocyclales</taxon>
        <taxon>Zoogloeaceae</taxon>
        <taxon>Thauera</taxon>
    </lineage>
</organism>
<feature type="domain" description="Beta-lactamase-related" evidence="1">
    <location>
        <begin position="16"/>
        <end position="331"/>
    </location>
</feature>
<dbReference type="InterPro" id="IPR001466">
    <property type="entry name" value="Beta-lactam-related"/>
</dbReference>
<dbReference type="InterPro" id="IPR012338">
    <property type="entry name" value="Beta-lactam/transpept-like"/>
</dbReference>
<dbReference type="Gene3D" id="3.40.710.10">
    <property type="entry name" value="DD-peptidase/beta-lactamase superfamily"/>
    <property type="match status" value="1"/>
</dbReference>